<evidence type="ECO:0000256" key="4">
    <source>
        <dbReference type="SAM" id="MobiDB-lite"/>
    </source>
</evidence>
<evidence type="ECO:0000256" key="1">
    <source>
        <dbReference type="ARBA" id="ARBA00022737"/>
    </source>
</evidence>
<keyword evidence="2 3" id="KW-0802">TPR repeat</keyword>
<proteinExistence type="predicted"/>
<dbReference type="EMBL" id="KV749866">
    <property type="protein sequence ID" value="OCL07456.1"/>
    <property type="molecule type" value="Genomic_DNA"/>
</dbReference>
<reference evidence="5 6" key="1">
    <citation type="journal article" date="2016" name="Nat. Commun.">
        <title>Ectomycorrhizal ecology is imprinted in the genome of the dominant symbiotic fungus Cenococcum geophilum.</title>
        <authorList>
            <consortium name="DOE Joint Genome Institute"/>
            <person name="Peter M."/>
            <person name="Kohler A."/>
            <person name="Ohm R.A."/>
            <person name="Kuo A."/>
            <person name="Krutzmann J."/>
            <person name="Morin E."/>
            <person name="Arend M."/>
            <person name="Barry K.W."/>
            <person name="Binder M."/>
            <person name="Choi C."/>
            <person name="Clum A."/>
            <person name="Copeland A."/>
            <person name="Grisel N."/>
            <person name="Haridas S."/>
            <person name="Kipfer T."/>
            <person name="LaButti K."/>
            <person name="Lindquist E."/>
            <person name="Lipzen A."/>
            <person name="Maire R."/>
            <person name="Meier B."/>
            <person name="Mihaltcheva S."/>
            <person name="Molinier V."/>
            <person name="Murat C."/>
            <person name="Poggeler S."/>
            <person name="Quandt C.A."/>
            <person name="Sperisen C."/>
            <person name="Tritt A."/>
            <person name="Tisserant E."/>
            <person name="Crous P.W."/>
            <person name="Henrissat B."/>
            <person name="Nehls U."/>
            <person name="Egli S."/>
            <person name="Spatafora J.W."/>
            <person name="Grigoriev I.V."/>
            <person name="Martin F.M."/>
        </authorList>
    </citation>
    <scope>NUCLEOTIDE SEQUENCE [LARGE SCALE GENOMIC DNA]</scope>
    <source>
        <strain evidence="5 6">CBS 207.34</strain>
    </source>
</reference>
<evidence type="ECO:0000256" key="2">
    <source>
        <dbReference type="ARBA" id="ARBA00022803"/>
    </source>
</evidence>
<keyword evidence="1" id="KW-0677">Repeat</keyword>
<feature type="compositionally biased region" description="Basic and acidic residues" evidence="4">
    <location>
        <begin position="119"/>
        <end position="135"/>
    </location>
</feature>
<evidence type="ECO:0000313" key="6">
    <source>
        <dbReference type="Proteomes" id="UP000250140"/>
    </source>
</evidence>
<dbReference type="InterPro" id="IPR039663">
    <property type="entry name" value="AIP/AIPL1/TTC9"/>
</dbReference>
<accession>A0A8E2EYX7</accession>
<evidence type="ECO:0000313" key="5">
    <source>
        <dbReference type="EMBL" id="OCL07456.1"/>
    </source>
</evidence>
<dbReference type="PANTHER" id="PTHR11242:SF0">
    <property type="entry name" value="TPR_REGION DOMAIN-CONTAINING PROTEIN"/>
    <property type="match status" value="1"/>
</dbReference>
<feature type="repeat" description="TPR" evidence="3">
    <location>
        <begin position="202"/>
        <end position="235"/>
    </location>
</feature>
<dbReference type="PANTHER" id="PTHR11242">
    <property type="entry name" value="ARYL HYDROCARBON RECEPTOR INTERACTING PROTEIN RELATED"/>
    <property type="match status" value="1"/>
</dbReference>
<dbReference type="SUPFAM" id="SSF48452">
    <property type="entry name" value="TPR-like"/>
    <property type="match status" value="1"/>
</dbReference>
<evidence type="ECO:0000256" key="3">
    <source>
        <dbReference type="PROSITE-ProRule" id="PRU00339"/>
    </source>
</evidence>
<dbReference type="OrthoDB" id="62952at2759"/>
<dbReference type="Proteomes" id="UP000250140">
    <property type="component" value="Unassembled WGS sequence"/>
</dbReference>
<gene>
    <name evidence="5" type="ORF">AOQ84DRAFT_58658</name>
</gene>
<dbReference type="AlphaFoldDB" id="A0A8E2EYX7"/>
<dbReference type="Gene3D" id="1.25.40.10">
    <property type="entry name" value="Tetratricopeptide repeat domain"/>
    <property type="match status" value="1"/>
</dbReference>
<protein>
    <submittedName>
        <fullName evidence="5">Uncharacterized protein</fullName>
    </submittedName>
</protein>
<organism evidence="5 6">
    <name type="scientific">Glonium stellatum</name>
    <dbReference type="NCBI Taxonomy" id="574774"/>
    <lineage>
        <taxon>Eukaryota</taxon>
        <taxon>Fungi</taxon>
        <taxon>Dikarya</taxon>
        <taxon>Ascomycota</taxon>
        <taxon>Pezizomycotina</taxon>
        <taxon>Dothideomycetes</taxon>
        <taxon>Pleosporomycetidae</taxon>
        <taxon>Gloniales</taxon>
        <taxon>Gloniaceae</taxon>
        <taxon>Glonium</taxon>
    </lineage>
</organism>
<sequence>MVPGEEEAPAGVSTLYTSTLEQDMMRPSFDAPAWLRGLVSLKVEGTRLFRAGEVRAAAELFLSAVIALQTMWRVRGEEMVELEEGFARDVSLLRWQCEINLALCGLQLGGGGSGDGLLDSEKGAEKKESDKEREVNNNTNKNENDKPQETPLETAHRLHAAEVAAQNALDICLAKTPSPWQRGGAEFAPPNTADWYTDEQKAKAWFRLAAVHIQLREFLFAAGELERAQRLAPNDREIDQAFREVRERIDFSVRPGKSLERVAAMARKWEEGLSGGV</sequence>
<dbReference type="InterPro" id="IPR019734">
    <property type="entry name" value="TPR_rpt"/>
</dbReference>
<name>A0A8E2EYX7_9PEZI</name>
<dbReference type="InterPro" id="IPR011990">
    <property type="entry name" value="TPR-like_helical_dom_sf"/>
</dbReference>
<feature type="region of interest" description="Disordered" evidence="4">
    <location>
        <begin position="116"/>
        <end position="150"/>
    </location>
</feature>
<keyword evidence="6" id="KW-1185">Reference proteome</keyword>
<dbReference type="PROSITE" id="PS50005">
    <property type="entry name" value="TPR"/>
    <property type="match status" value="1"/>
</dbReference>